<dbReference type="PANTHER" id="PTHR33375">
    <property type="entry name" value="CHROMOSOME-PARTITIONING PROTEIN PARB-RELATED"/>
    <property type="match status" value="1"/>
</dbReference>
<organism evidence="3 4">
    <name type="scientific">Jiangella alba</name>
    <dbReference type="NCBI Taxonomy" id="561176"/>
    <lineage>
        <taxon>Bacteria</taxon>
        <taxon>Bacillati</taxon>
        <taxon>Actinomycetota</taxon>
        <taxon>Actinomycetes</taxon>
        <taxon>Jiangellales</taxon>
        <taxon>Jiangellaceae</taxon>
        <taxon>Jiangella</taxon>
    </lineage>
</organism>
<dbReference type="EMBL" id="FNUC01000003">
    <property type="protein sequence ID" value="SEE94292.1"/>
    <property type="molecule type" value="Genomic_DNA"/>
</dbReference>
<sequence>MQYEEIIEVDPKDILIGENIRTDVVLDDEFVASIKNHGVITPVTTYRLAEGEHAGRLELVWGQRRTLGAIKAGRATIPALVAKNRAEAEKTAKADRIIKQLVENDKRAGVNEADRAAAFEQLHLLGLSEKTIAKKVSTTQAQVEVALTVRADATATKALSEHPLTLDQAAALTEFSDDEEAVSRLIEAATEGGFDHVAHKERLHRVEREAVAARAADLAEQGVRVLDSEAHYAPETAELYELLDGDGKVFTEDSHAECEGHGAQIIHLREERTMLRWMCADWRMHGHQHRNERVTGPMTEEEKHERRELVATNKAWAAAEEVRREWLRTFLTRKTAPKDAAQHILRTTLASNYYVGKAVRDNNQLLAVLLGHDKPLSHGQSPILEAAEKATPARAQVLALGVVLAAVEAGLDRHSWRNPTREAADHLRALAGWATSWPTSSGSSPSTRSRTDRADGVRRRLPPVR</sequence>
<dbReference type="SMART" id="SM00470">
    <property type="entry name" value="ParB"/>
    <property type="match status" value="1"/>
</dbReference>
<dbReference type="Pfam" id="PF02195">
    <property type="entry name" value="ParB_N"/>
    <property type="match status" value="1"/>
</dbReference>
<dbReference type="InterPro" id="IPR050336">
    <property type="entry name" value="Chromosome_partition/occlusion"/>
</dbReference>
<dbReference type="AlphaFoldDB" id="A0A1H5MY56"/>
<dbReference type="SUPFAM" id="SSF109709">
    <property type="entry name" value="KorB DNA-binding domain-like"/>
    <property type="match status" value="1"/>
</dbReference>
<keyword evidence="4" id="KW-1185">Reference proteome</keyword>
<evidence type="ECO:0000313" key="4">
    <source>
        <dbReference type="Proteomes" id="UP000181980"/>
    </source>
</evidence>
<dbReference type="PANTHER" id="PTHR33375:SF1">
    <property type="entry name" value="CHROMOSOME-PARTITIONING PROTEIN PARB-RELATED"/>
    <property type="match status" value="1"/>
</dbReference>
<protein>
    <submittedName>
        <fullName evidence="3">Chromosome partitioning protein, ParB family</fullName>
    </submittedName>
</protein>
<dbReference type="SUPFAM" id="SSF110849">
    <property type="entry name" value="ParB/Sulfiredoxin"/>
    <property type="match status" value="1"/>
</dbReference>
<evidence type="ECO:0000256" key="1">
    <source>
        <dbReference type="SAM" id="MobiDB-lite"/>
    </source>
</evidence>
<dbReference type="STRING" id="561176.SAMN04488561_3540"/>
<feature type="domain" description="ParB-like N-terminal" evidence="2">
    <location>
        <begin position="7"/>
        <end position="101"/>
    </location>
</feature>
<dbReference type="GO" id="GO:0007059">
    <property type="term" value="P:chromosome segregation"/>
    <property type="evidence" value="ECO:0007669"/>
    <property type="project" value="TreeGrafter"/>
</dbReference>
<dbReference type="InterPro" id="IPR003115">
    <property type="entry name" value="ParB_N"/>
</dbReference>
<evidence type="ECO:0000313" key="3">
    <source>
        <dbReference type="EMBL" id="SEE94292.1"/>
    </source>
</evidence>
<dbReference type="Gene3D" id="3.90.1530.30">
    <property type="match status" value="1"/>
</dbReference>
<feature type="region of interest" description="Disordered" evidence="1">
    <location>
        <begin position="435"/>
        <end position="465"/>
    </location>
</feature>
<proteinExistence type="predicted"/>
<accession>A0A1H5MY56</accession>
<dbReference type="RefSeq" id="WP_069114066.1">
    <property type="nucleotide sequence ID" value="NZ_FNUC01000003.1"/>
</dbReference>
<reference evidence="4" key="1">
    <citation type="submission" date="2016-10" db="EMBL/GenBank/DDBJ databases">
        <authorList>
            <person name="Varghese N."/>
            <person name="Submissions S."/>
        </authorList>
    </citation>
    <scope>NUCLEOTIDE SEQUENCE [LARGE SCALE GENOMIC DNA]</scope>
    <source>
        <strain evidence="4">DSM 45237</strain>
    </source>
</reference>
<feature type="compositionally biased region" description="Low complexity" evidence="1">
    <location>
        <begin position="435"/>
        <end position="448"/>
    </location>
</feature>
<dbReference type="InterPro" id="IPR036086">
    <property type="entry name" value="ParB/Sulfiredoxin_sf"/>
</dbReference>
<dbReference type="Gene3D" id="1.10.10.2830">
    <property type="match status" value="1"/>
</dbReference>
<feature type="compositionally biased region" description="Basic and acidic residues" evidence="1">
    <location>
        <begin position="449"/>
        <end position="458"/>
    </location>
</feature>
<evidence type="ECO:0000259" key="2">
    <source>
        <dbReference type="SMART" id="SM00470"/>
    </source>
</evidence>
<gene>
    <name evidence="3" type="ORF">SAMN04488561_3540</name>
</gene>
<name>A0A1H5MY56_9ACTN</name>
<dbReference type="GO" id="GO:0005694">
    <property type="term" value="C:chromosome"/>
    <property type="evidence" value="ECO:0007669"/>
    <property type="project" value="TreeGrafter"/>
</dbReference>
<dbReference type="Proteomes" id="UP000181980">
    <property type="component" value="Unassembled WGS sequence"/>
</dbReference>